<evidence type="ECO:0000256" key="3">
    <source>
        <dbReference type="ARBA" id="ARBA00012438"/>
    </source>
</evidence>
<dbReference type="Pfam" id="PF00512">
    <property type="entry name" value="HisKA"/>
    <property type="match status" value="1"/>
</dbReference>
<dbReference type="PROSITE" id="PS50885">
    <property type="entry name" value="HAMP"/>
    <property type="match status" value="1"/>
</dbReference>
<protein>
    <recommendedName>
        <fullName evidence="3">histidine kinase</fullName>
        <ecNumber evidence="3">2.7.13.3</ecNumber>
    </recommendedName>
</protein>
<gene>
    <name evidence="17" type="ORF">A6E04_00345</name>
</gene>
<dbReference type="InterPro" id="IPR050398">
    <property type="entry name" value="HssS/ArlS-like"/>
</dbReference>
<feature type="domain" description="HAMP" evidence="16">
    <location>
        <begin position="192"/>
        <end position="245"/>
    </location>
</feature>
<evidence type="ECO:0000256" key="1">
    <source>
        <dbReference type="ARBA" id="ARBA00000085"/>
    </source>
</evidence>
<evidence type="ECO:0000256" key="7">
    <source>
        <dbReference type="ARBA" id="ARBA00022692"/>
    </source>
</evidence>
<dbReference type="AlphaFoldDB" id="A0A1B9P4L5"/>
<evidence type="ECO:0000256" key="2">
    <source>
        <dbReference type="ARBA" id="ARBA00004651"/>
    </source>
</evidence>
<dbReference type="PROSITE" id="PS50109">
    <property type="entry name" value="HIS_KIN"/>
    <property type="match status" value="1"/>
</dbReference>
<dbReference type="SMART" id="SM00387">
    <property type="entry name" value="HATPase_c"/>
    <property type="match status" value="1"/>
</dbReference>
<dbReference type="GO" id="GO:0000155">
    <property type="term" value="F:phosphorelay sensor kinase activity"/>
    <property type="evidence" value="ECO:0007669"/>
    <property type="project" value="InterPro"/>
</dbReference>
<comment type="subcellular location">
    <subcellularLocation>
        <location evidence="2">Cell membrane</location>
        <topology evidence="2">Multi-pass membrane protein</topology>
    </subcellularLocation>
</comment>
<dbReference type="EC" id="2.7.13.3" evidence="3"/>
<keyword evidence="11 14" id="KW-1133">Transmembrane helix</keyword>
<dbReference type="InterPro" id="IPR036890">
    <property type="entry name" value="HATPase_C_sf"/>
</dbReference>
<evidence type="ECO:0000256" key="14">
    <source>
        <dbReference type="SAM" id="Phobius"/>
    </source>
</evidence>
<dbReference type="InterPro" id="IPR032404">
    <property type="entry name" value="CpxA_peri"/>
</dbReference>
<keyword evidence="7 14" id="KW-0812">Transmembrane</keyword>
<keyword evidence="12" id="KW-0902">Two-component regulatory system</keyword>
<comment type="caution">
    <text evidence="17">The sequence shown here is derived from an EMBL/GenBank/DDBJ whole genome shotgun (WGS) entry which is preliminary data.</text>
</comment>
<dbReference type="SMART" id="SM00304">
    <property type="entry name" value="HAMP"/>
    <property type="match status" value="1"/>
</dbReference>
<reference evidence="17 18" key="1">
    <citation type="submission" date="2016-06" db="EMBL/GenBank/DDBJ databases">
        <authorList>
            <person name="Kjaerup R.B."/>
            <person name="Dalgaard T.S."/>
            <person name="Juul-Madsen H.R."/>
        </authorList>
    </citation>
    <scope>NUCLEOTIDE SEQUENCE [LARGE SCALE GENOMIC DNA]</scope>
    <source>
        <strain evidence="17 18">1S159</strain>
    </source>
</reference>
<evidence type="ECO:0000256" key="6">
    <source>
        <dbReference type="ARBA" id="ARBA00022679"/>
    </source>
</evidence>
<dbReference type="InterPro" id="IPR003660">
    <property type="entry name" value="HAMP_dom"/>
</dbReference>
<evidence type="ECO:0000256" key="12">
    <source>
        <dbReference type="ARBA" id="ARBA00023012"/>
    </source>
</evidence>
<keyword evidence="8" id="KW-0547">Nucleotide-binding</keyword>
<dbReference type="SUPFAM" id="SSF158472">
    <property type="entry name" value="HAMP domain-like"/>
    <property type="match status" value="1"/>
</dbReference>
<dbReference type="CDD" id="cd00082">
    <property type="entry name" value="HisKA"/>
    <property type="match status" value="1"/>
</dbReference>
<evidence type="ECO:0000256" key="9">
    <source>
        <dbReference type="ARBA" id="ARBA00022777"/>
    </source>
</evidence>
<keyword evidence="9 17" id="KW-0418">Kinase</keyword>
<organism evidence="17 18">
    <name type="scientific">Aliivibrio logei</name>
    <name type="common">Vibrio logei</name>
    <dbReference type="NCBI Taxonomy" id="688"/>
    <lineage>
        <taxon>Bacteria</taxon>
        <taxon>Pseudomonadati</taxon>
        <taxon>Pseudomonadota</taxon>
        <taxon>Gammaproteobacteria</taxon>
        <taxon>Vibrionales</taxon>
        <taxon>Vibrionaceae</taxon>
        <taxon>Aliivibrio</taxon>
    </lineage>
</organism>
<feature type="domain" description="Histidine kinase" evidence="15">
    <location>
        <begin position="253"/>
        <end position="462"/>
    </location>
</feature>
<dbReference type="RefSeq" id="WP_065609311.1">
    <property type="nucleotide sequence ID" value="NZ_CAWMPN010000002.1"/>
</dbReference>
<dbReference type="Gene3D" id="1.10.287.130">
    <property type="match status" value="1"/>
</dbReference>
<dbReference type="PANTHER" id="PTHR45528:SF1">
    <property type="entry name" value="SENSOR HISTIDINE KINASE CPXA"/>
    <property type="match status" value="1"/>
</dbReference>
<evidence type="ECO:0000256" key="11">
    <source>
        <dbReference type="ARBA" id="ARBA00022989"/>
    </source>
</evidence>
<dbReference type="Pfam" id="PF02518">
    <property type="entry name" value="HATPase_c"/>
    <property type="match status" value="1"/>
</dbReference>
<dbReference type="GO" id="GO:0005886">
    <property type="term" value="C:plasma membrane"/>
    <property type="evidence" value="ECO:0007669"/>
    <property type="project" value="UniProtKB-SubCell"/>
</dbReference>
<keyword evidence="6" id="KW-0808">Transferase</keyword>
<name>A0A1B9P4L5_ALILO</name>
<evidence type="ECO:0000256" key="5">
    <source>
        <dbReference type="ARBA" id="ARBA00022553"/>
    </source>
</evidence>
<keyword evidence="13 14" id="KW-0472">Membrane</keyword>
<dbReference type="PANTHER" id="PTHR45528">
    <property type="entry name" value="SENSOR HISTIDINE KINASE CPXA"/>
    <property type="match status" value="1"/>
</dbReference>
<dbReference type="CDD" id="cd06225">
    <property type="entry name" value="HAMP"/>
    <property type="match status" value="1"/>
</dbReference>
<dbReference type="EMBL" id="MAJU01000002">
    <property type="protein sequence ID" value="OCH23891.1"/>
    <property type="molecule type" value="Genomic_DNA"/>
</dbReference>
<evidence type="ECO:0000313" key="17">
    <source>
        <dbReference type="EMBL" id="OCH23891.1"/>
    </source>
</evidence>
<dbReference type="GO" id="GO:0005524">
    <property type="term" value="F:ATP binding"/>
    <property type="evidence" value="ECO:0007669"/>
    <property type="project" value="UniProtKB-KW"/>
</dbReference>
<dbReference type="Pfam" id="PF16527">
    <property type="entry name" value="CpxA_peri"/>
    <property type="match status" value="1"/>
</dbReference>
<sequence length="462" mass="52295">MKKYLTFPLLSSLYGRIFAIFWLTLLLVLIGVVIGPNFDPRARHDIAADHLSKMTQIAAYITGKYSESDDLKATLKEISHKAHNHDESLSLFFTTPTGEILDKPKELRGRKKALLNFLTLSDDPKLPQQKLYARTMMAGPFDIVIAKETVYMYVGRYWKKPPPFILRILDRPIQLLLVTMLISTPFLLWLAWALSQPARRLQKAAERVAKGQFEQDKRLEKGPKEFRKTGQSFNQMVGSLNTMISGQQRLLSDISHELRSPLTRLRMATALATRKQGESSELSRIDMEAERLEQMISELLELSRIQVNSHQEREETDAYSLWFDILEDAKFEAEHLNKNLTYSGLEEIAVFGNPNLLMSAVENVIRNAIKYGNDIITINLTENQKTITIHVDDNGEGVPDDELQDIFKPFYRVSTARDRSSGGTGLGLAITESAIRQHNGTILASKSPLGGLRMTISLPISH</sequence>
<dbReference type="InterPro" id="IPR058125">
    <property type="entry name" value="CpxA"/>
</dbReference>
<dbReference type="InterPro" id="IPR003594">
    <property type="entry name" value="HATPase_dom"/>
</dbReference>
<accession>A0A1B9P4L5</accession>
<dbReference type="InterPro" id="IPR003661">
    <property type="entry name" value="HisK_dim/P_dom"/>
</dbReference>
<dbReference type="SMART" id="SM00388">
    <property type="entry name" value="HisKA"/>
    <property type="match status" value="1"/>
</dbReference>
<dbReference type="Gene3D" id="3.30.450.210">
    <property type="entry name" value="Two-component sensor protein CpxA, periplasmic domain"/>
    <property type="match status" value="1"/>
</dbReference>
<comment type="catalytic activity">
    <reaction evidence="1">
        <text>ATP + protein L-histidine = ADP + protein N-phospho-L-histidine.</text>
        <dbReference type="EC" id="2.7.13.3"/>
    </reaction>
</comment>
<evidence type="ECO:0000256" key="13">
    <source>
        <dbReference type="ARBA" id="ARBA00023136"/>
    </source>
</evidence>
<dbReference type="Pfam" id="PF00672">
    <property type="entry name" value="HAMP"/>
    <property type="match status" value="1"/>
</dbReference>
<dbReference type="InterPro" id="IPR004358">
    <property type="entry name" value="Sig_transdc_His_kin-like_C"/>
</dbReference>
<evidence type="ECO:0000313" key="18">
    <source>
        <dbReference type="Proteomes" id="UP000093523"/>
    </source>
</evidence>
<dbReference type="STRING" id="688.A6E04_00345"/>
<dbReference type="SUPFAM" id="SSF55874">
    <property type="entry name" value="ATPase domain of HSP90 chaperone/DNA topoisomerase II/histidine kinase"/>
    <property type="match status" value="1"/>
</dbReference>
<dbReference type="InterPro" id="IPR038515">
    <property type="entry name" value="CpxA_peri_sf"/>
</dbReference>
<feature type="transmembrane region" description="Helical" evidence="14">
    <location>
        <begin position="175"/>
        <end position="194"/>
    </location>
</feature>
<dbReference type="PRINTS" id="PR00344">
    <property type="entry name" value="BCTRLSENSOR"/>
</dbReference>
<dbReference type="OrthoDB" id="9804645at2"/>
<dbReference type="SUPFAM" id="SSF47384">
    <property type="entry name" value="Homodimeric domain of signal transducing histidine kinase"/>
    <property type="match status" value="1"/>
</dbReference>
<dbReference type="InterPro" id="IPR005467">
    <property type="entry name" value="His_kinase_dom"/>
</dbReference>
<dbReference type="InterPro" id="IPR036097">
    <property type="entry name" value="HisK_dim/P_sf"/>
</dbReference>
<feature type="transmembrane region" description="Helical" evidence="14">
    <location>
        <begin position="13"/>
        <end position="34"/>
    </location>
</feature>
<evidence type="ECO:0000256" key="10">
    <source>
        <dbReference type="ARBA" id="ARBA00022840"/>
    </source>
</evidence>
<evidence type="ECO:0000256" key="4">
    <source>
        <dbReference type="ARBA" id="ARBA00022475"/>
    </source>
</evidence>
<evidence type="ECO:0000259" key="15">
    <source>
        <dbReference type="PROSITE" id="PS50109"/>
    </source>
</evidence>
<keyword evidence="5" id="KW-0597">Phosphoprotein</keyword>
<dbReference type="Gene3D" id="3.30.565.10">
    <property type="entry name" value="Histidine kinase-like ATPase, C-terminal domain"/>
    <property type="match status" value="1"/>
</dbReference>
<keyword evidence="4" id="KW-1003">Cell membrane</keyword>
<proteinExistence type="predicted"/>
<dbReference type="FunFam" id="3.30.565.10:FF:000011">
    <property type="entry name" value="Sensor histidine kinase CpxA"/>
    <property type="match status" value="1"/>
</dbReference>
<evidence type="ECO:0000259" key="16">
    <source>
        <dbReference type="PROSITE" id="PS50885"/>
    </source>
</evidence>
<keyword evidence="10" id="KW-0067">ATP-binding</keyword>
<evidence type="ECO:0000256" key="8">
    <source>
        <dbReference type="ARBA" id="ARBA00022741"/>
    </source>
</evidence>
<dbReference type="NCBIfam" id="NF007007">
    <property type="entry name" value="PRK09470.1"/>
    <property type="match status" value="1"/>
</dbReference>
<dbReference type="Proteomes" id="UP000093523">
    <property type="component" value="Unassembled WGS sequence"/>
</dbReference>